<accession>A0A1V5T4I7</accession>
<name>A0A1V5T4I7_9BACT</name>
<dbReference type="InterPro" id="IPR005749">
    <property type="entry name" value="Ribosomal_uL15_bac-type"/>
</dbReference>
<feature type="domain" description="Large ribosomal subunit protein uL15/eL18" evidence="7">
    <location>
        <begin position="76"/>
        <end position="144"/>
    </location>
</feature>
<organism evidence="8">
    <name type="scientific">Candidatus Atribacter allofermentans</name>
    <dbReference type="NCBI Taxonomy" id="1852833"/>
    <lineage>
        <taxon>Bacteria</taxon>
        <taxon>Pseudomonadati</taxon>
        <taxon>Atribacterota</taxon>
        <taxon>Atribacteria</taxon>
        <taxon>Atribacterales</taxon>
        <taxon>Atribacteraceae</taxon>
        <taxon>Atribacter</taxon>
    </lineage>
</organism>
<comment type="caution">
    <text evidence="8">The sequence shown here is derived from an EMBL/GenBank/DDBJ whole genome shotgun (WGS) entry which is preliminary data.</text>
</comment>
<dbReference type="PANTHER" id="PTHR12934">
    <property type="entry name" value="50S RIBOSOMAL PROTEIN L15"/>
    <property type="match status" value="1"/>
</dbReference>
<dbReference type="AlphaFoldDB" id="A0A1V5T4I7"/>
<evidence type="ECO:0000256" key="2">
    <source>
        <dbReference type="ARBA" id="ARBA00022980"/>
    </source>
</evidence>
<dbReference type="PANTHER" id="PTHR12934:SF11">
    <property type="entry name" value="LARGE RIBOSOMAL SUBUNIT PROTEIN UL15M"/>
    <property type="match status" value="1"/>
</dbReference>
<dbReference type="PROSITE" id="PS00475">
    <property type="entry name" value="RIBOSOMAL_L15"/>
    <property type="match status" value="1"/>
</dbReference>
<evidence type="ECO:0000256" key="3">
    <source>
        <dbReference type="ARBA" id="ARBA00023274"/>
    </source>
</evidence>
<dbReference type="HAMAP" id="MF_01341">
    <property type="entry name" value="Ribosomal_uL15"/>
    <property type="match status" value="1"/>
</dbReference>
<dbReference type="GO" id="GO:0003735">
    <property type="term" value="F:structural constituent of ribosome"/>
    <property type="evidence" value="ECO:0007669"/>
    <property type="project" value="InterPro"/>
</dbReference>
<evidence type="ECO:0000259" key="7">
    <source>
        <dbReference type="Pfam" id="PF00828"/>
    </source>
</evidence>
<proteinExistence type="inferred from homology"/>
<comment type="subunit">
    <text evidence="4">Part of the 50S ribosomal subunit.</text>
</comment>
<dbReference type="EMBL" id="MWBQ01000017">
    <property type="protein sequence ID" value="OQA61534.1"/>
    <property type="molecule type" value="Genomic_DNA"/>
</dbReference>
<dbReference type="GO" id="GO:0019843">
    <property type="term" value="F:rRNA binding"/>
    <property type="evidence" value="ECO:0007669"/>
    <property type="project" value="UniProtKB-UniRule"/>
</dbReference>
<dbReference type="NCBIfam" id="TIGR01071">
    <property type="entry name" value="rplO_bact"/>
    <property type="match status" value="1"/>
</dbReference>
<sequence length="146" mass="16216">MKINDLKPQDRSFHRSKRVGRGVGSGHGKNAGRGENGQKSRSGTHISAHFEGGQMPFVRRIPKRGFRPLNREEYQIVNLSQLNRFEPGTEITKELLKEAGLIESTSLKLKILAKGELNKVITVHSDAFSKKAKSLIEEKGGKAEVL</sequence>
<reference evidence="8" key="1">
    <citation type="submission" date="2017-02" db="EMBL/GenBank/DDBJ databases">
        <title>Delving into the versatile metabolic prowess of the omnipresent phylum Bacteroidetes.</title>
        <authorList>
            <person name="Nobu M.K."/>
            <person name="Mei R."/>
            <person name="Narihiro T."/>
            <person name="Kuroda K."/>
            <person name="Liu W.-T."/>
        </authorList>
    </citation>
    <scope>NUCLEOTIDE SEQUENCE</scope>
    <source>
        <strain evidence="8">ADurb.Bin276</strain>
    </source>
</reference>
<dbReference type="Proteomes" id="UP000485569">
    <property type="component" value="Unassembled WGS sequence"/>
</dbReference>
<protein>
    <recommendedName>
        <fullName evidence="4">Large ribosomal subunit protein uL15</fullName>
    </recommendedName>
</protein>
<dbReference type="InterPro" id="IPR030878">
    <property type="entry name" value="Ribosomal_uL15"/>
</dbReference>
<feature type="compositionally biased region" description="Gly residues" evidence="6">
    <location>
        <begin position="21"/>
        <end position="35"/>
    </location>
</feature>
<feature type="region of interest" description="Disordered" evidence="6">
    <location>
        <begin position="1"/>
        <end position="54"/>
    </location>
</feature>
<dbReference type="InterPro" id="IPR021131">
    <property type="entry name" value="Ribosomal_uL15/eL18"/>
</dbReference>
<evidence type="ECO:0000256" key="5">
    <source>
        <dbReference type="RuleBase" id="RU003888"/>
    </source>
</evidence>
<comment type="function">
    <text evidence="4">Binds to the 23S rRNA.</text>
</comment>
<gene>
    <name evidence="4 8" type="primary">rplO</name>
    <name evidence="8" type="ORF">BWY41_00086</name>
</gene>
<dbReference type="GO" id="GO:0022625">
    <property type="term" value="C:cytosolic large ribosomal subunit"/>
    <property type="evidence" value="ECO:0007669"/>
    <property type="project" value="TreeGrafter"/>
</dbReference>
<dbReference type="InterPro" id="IPR036227">
    <property type="entry name" value="Ribosomal_uL15/eL18_sf"/>
</dbReference>
<feature type="compositionally biased region" description="Basic and acidic residues" evidence="6">
    <location>
        <begin position="1"/>
        <end position="13"/>
    </location>
</feature>
<keyword evidence="3 4" id="KW-0687">Ribonucleoprotein</keyword>
<evidence type="ECO:0000256" key="1">
    <source>
        <dbReference type="ARBA" id="ARBA00007320"/>
    </source>
</evidence>
<comment type="similarity">
    <text evidence="1 4 5">Belongs to the universal ribosomal protein uL15 family.</text>
</comment>
<dbReference type="InterPro" id="IPR001196">
    <property type="entry name" value="Ribosomal_uL15_CS"/>
</dbReference>
<evidence type="ECO:0000313" key="8">
    <source>
        <dbReference type="EMBL" id="OQA61534.1"/>
    </source>
</evidence>
<keyword evidence="2 4" id="KW-0689">Ribosomal protein</keyword>
<keyword evidence="4" id="KW-0694">RNA-binding</keyword>
<dbReference type="GO" id="GO:0006412">
    <property type="term" value="P:translation"/>
    <property type="evidence" value="ECO:0007669"/>
    <property type="project" value="UniProtKB-UniRule"/>
</dbReference>
<dbReference type="Gene3D" id="3.100.10.10">
    <property type="match status" value="1"/>
</dbReference>
<dbReference type="Pfam" id="PF00828">
    <property type="entry name" value="Ribosomal_L27A"/>
    <property type="match status" value="1"/>
</dbReference>
<dbReference type="SUPFAM" id="SSF52080">
    <property type="entry name" value="Ribosomal proteins L15p and L18e"/>
    <property type="match status" value="1"/>
</dbReference>
<keyword evidence="4" id="KW-0699">rRNA-binding</keyword>
<evidence type="ECO:0000256" key="6">
    <source>
        <dbReference type="SAM" id="MobiDB-lite"/>
    </source>
</evidence>
<evidence type="ECO:0000256" key="4">
    <source>
        <dbReference type="HAMAP-Rule" id="MF_01341"/>
    </source>
</evidence>